<evidence type="ECO:0000313" key="3">
    <source>
        <dbReference type="EMBL" id="WOL16625.1"/>
    </source>
</evidence>
<dbReference type="EMBL" id="CP136897">
    <property type="protein sequence ID" value="WOL16625.1"/>
    <property type="molecule type" value="Genomic_DNA"/>
</dbReference>
<protein>
    <submittedName>
        <fullName evidence="3">UDP-glycosyltransferase 73C3-like</fullName>
    </submittedName>
</protein>
<feature type="region of interest" description="Disordered" evidence="2">
    <location>
        <begin position="1"/>
        <end position="20"/>
    </location>
</feature>
<dbReference type="GO" id="GO:0035251">
    <property type="term" value="F:UDP-glucosyltransferase activity"/>
    <property type="evidence" value="ECO:0007669"/>
    <property type="project" value="TreeGrafter"/>
</dbReference>
<organism evidence="3 4">
    <name type="scientific">Canna indica</name>
    <name type="common">Indian-shot</name>
    <dbReference type="NCBI Taxonomy" id="4628"/>
    <lineage>
        <taxon>Eukaryota</taxon>
        <taxon>Viridiplantae</taxon>
        <taxon>Streptophyta</taxon>
        <taxon>Embryophyta</taxon>
        <taxon>Tracheophyta</taxon>
        <taxon>Spermatophyta</taxon>
        <taxon>Magnoliopsida</taxon>
        <taxon>Liliopsida</taxon>
        <taxon>Zingiberales</taxon>
        <taxon>Cannaceae</taxon>
        <taxon>Canna</taxon>
    </lineage>
</organism>
<evidence type="ECO:0000256" key="1">
    <source>
        <dbReference type="ARBA" id="ARBA00009995"/>
    </source>
</evidence>
<dbReference type="SUPFAM" id="SSF53756">
    <property type="entry name" value="UDP-Glycosyltransferase/glycogen phosphorylase"/>
    <property type="match status" value="1"/>
</dbReference>
<accession>A0AAQ3KXW7</accession>
<evidence type="ECO:0000313" key="4">
    <source>
        <dbReference type="Proteomes" id="UP001327560"/>
    </source>
</evidence>
<dbReference type="PANTHER" id="PTHR48047">
    <property type="entry name" value="GLYCOSYLTRANSFERASE"/>
    <property type="match status" value="1"/>
</dbReference>
<sequence>MAIGGTRKQRDTSGDGQMGVESWTLGDIETSRGHLIPMVDMAILLANRGARVSFISTPVNAAHAAAAVGARAGVSIDFVELSFPCTAVGLPDGCENLDLLPSLESHHVELFFSAAALLRDPLKQYLLAQPPSPGCMIADACNPWTRFIAGELRMPRLLFYGPSCLYTLCARMIKHHIIWDRYKDDPFEPFDVPGLPRPLRISMARMPWLLTAPGWEGFLEEIVESEATTDGVVINSFDDLERVYAGAQGSG</sequence>
<name>A0AAQ3KXW7_9LILI</name>
<proteinExistence type="inferred from homology"/>
<keyword evidence="4" id="KW-1185">Reference proteome</keyword>
<dbReference type="Proteomes" id="UP001327560">
    <property type="component" value="Chromosome 8"/>
</dbReference>
<dbReference type="AlphaFoldDB" id="A0AAQ3KXW7"/>
<comment type="similarity">
    <text evidence="1">Belongs to the UDP-glycosyltransferase family.</text>
</comment>
<evidence type="ECO:0000256" key="2">
    <source>
        <dbReference type="SAM" id="MobiDB-lite"/>
    </source>
</evidence>
<dbReference type="PANTHER" id="PTHR48047:SF182">
    <property type="entry name" value="GLYCOSYLTRANSFERASE"/>
    <property type="match status" value="1"/>
</dbReference>
<gene>
    <name evidence="3" type="ORF">Cni_G25413</name>
</gene>
<reference evidence="3 4" key="1">
    <citation type="submission" date="2023-10" db="EMBL/GenBank/DDBJ databases">
        <title>Chromosome-scale genome assembly provides insights into flower coloration mechanisms of Canna indica.</title>
        <authorList>
            <person name="Li C."/>
        </authorList>
    </citation>
    <scope>NUCLEOTIDE SEQUENCE [LARGE SCALE GENOMIC DNA]</scope>
    <source>
        <tissue evidence="3">Flower</tissue>
    </source>
</reference>
<dbReference type="Gene3D" id="3.40.50.2000">
    <property type="entry name" value="Glycogen Phosphorylase B"/>
    <property type="match status" value="1"/>
</dbReference>